<keyword evidence="1" id="KW-0812">Transmembrane</keyword>
<evidence type="ECO:0000313" key="3">
    <source>
        <dbReference type="Proteomes" id="UP000178803"/>
    </source>
</evidence>
<evidence type="ECO:0000256" key="1">
    <source>
        <dbReference type="SAM" id="Phobius"/>
    </source>
</evidence>
<dbReference type="Proteomes" id="UP000178803">
    <property type="component" value="Unassembled WGS sequence"/>
</dbReference>
<dbReference type="PANTHER" id="PTHR40278">
    <property type="entry name" value="DNA UTILIZATION PROTEIN HOFN"/>
    <property type="match status" value="1"/>
</dbReference>
<protein>
    <submittedName>
        <fullName evidence="2">Uncharacterized protein</fullName>
    </submittedName>
</protein>
<dbReference type="Pfam" id="PF05137">
    <property type="entry name" value="PilN"/>
    <property type="match status" value="1"/>
</dbReference>
<keyword evidence="1" id="KW-0472">Membrane</keyword>
<proteinExistence type="predicted"/>
<organism evidence="2 3">
    <name type="scientific">Candidatus Woesebacteria bacterium RIFOXYD1_FULL_40_21</name>
    <dbReference type="NCBI Taxonomy" id="1802549"/>
    <lineage>
        <taxon>Bacteria</taxon>
        <taxon>Candidatus Woeseibacteriota</taxon>
    </lineage>
</organism>
<dbReference type="AlphaFoldDB" id="A0A1F8DJC6"/>
<comment type="caution">
    <text evidence="2">The sequence shown here is derived from an EMBL/GenBank/DDBJ whole genome shotgun (WGS) entry which is preliminary data.</text>
</comment>
<accession>A0A1F8DJC6</accession>
<dbReference type="InterPro" id="IPR007813">
    <property type="entry name" value="PilN"/>
</dbReference>
<dbReference type="InterPro" id="IPR052534">
    <property type="entry name" value="Extracell_DNA_Util/SecSys_Comp"/>
</dbReference>
<reference evidence="2 3" key="1">
    <citation type="journal article" date="2016" name="Nat. Commun.">
        <title>Thousands of microbial genomes shed light on interconnected biogeochemical processes in an aquifer system.</title>
        <authorList>
            <person name="Anantharaman K."/>
            <person name="Brown C.T."/>
            <person name="Hug L.A."/>
            <person name="Sharon I."/>
            <person name="Castelle C.J."/>
            <person name="Probst A.J."/>
            <person name="Thomas B.C."/>
            <person name="Singh A."/>
            <person name="Wilkins M.J."/>
            <person name="Karaoz U."/>
            <person name="Brodie E.L."/>
            <person name="Williams K.H."/>
            <person name="Hubbard S.S."/>
            <person name="Banfield J.F."/>
        </authorList>
    </citation>
    <scope>NUCLEOTIDE SEQUENCE [LARGE SCALE GENOMIC DNA]</scope>
</reference>
<dbReference type="EMBL" id="MGIJ01000001">
    <property type="protein sequence ID" value="OGM88714.1"/>
    <property type="molecule type" value="Genomic_DNA"/>
</dbReference>
<feature type="transmembrane region" description="Helical" evidence="1">
    <location>
        <begin position="33"/>
        <end position="54"/>
    </location>
</feature>
<evidence type="ECO:0000313" key="2">
    <source>
        <dbReference type="EMBL" id="OGM88714.1"/>
    </source>
</evidence>
<dbReference type="PANTHER" id="PTHR40278:SF1">
    <property type="entry name" value="DNA UTILIZATION PROTEIN HOFN"/>
    <property type="match status" value="1"/>
</dbReference>
<name>A0A1F8DJC6_9BACT</name>
<gene>
    <name evidence="2" type="ORF">A2614_00630</name>
</gene>
<sequence>MPAKKEKEVNLLPQEEFEGSTLGRILKWALSTFRIMVIITEMIVMLAFLSRFWLDARSTDLNELITQKQAAIAADADFEKEFKDTQKRLRIFASLTLANEPFAETLKIITSYLPADSFLASVSFNGESFQVKGITQNEINIAQLIANLKASQKFKEVSLVGISSSEGTDGSLIFTIKLAK</sequence>
<keyword evidence="1" id="KW-1133">Transmembrane helix</keyword>